<gene>
    <name evidence="1" type="ORF">UV59_C0044G0017</name>
</gene>
<evidence type="ECO:0000313" key="2">
    <source>
        <dbReference type="Proteomes" id="UP000034543"/>
    </source>
</evidence>
<protein>
    <submittedName>
        <fullName evidence="1">HAD-superfamily hydrolase, subfamily IA, variant 3</fullName>
    </submittedName>
</protein>
<dbReference type="CDD" id="cd07505">
    <property type="entry name" value="HAD_BPGM-like"/>
    <property type="match status" value="1"/>
</dbReference>
<dbReference type="NCBIfam" id="TIGR01509">
    <property type="entry name" value="HAD-SF-IA-v3"/>
    <property type="match status" value="1"/>
</dbReference>
<dbReference type="PRINTS" id="PR00413">
    <property type="entry name" value="HADHALOGNASE"/>
</dbReference>
<dbReference type="PANTHER" id="PTHR18901">
    <property type="entry name" value="2-DEOXYGLUCOSE-6-PHOSPHATE PHOSPHATASE 2"/>
    <property type="match status" value="1"/>
</dbReference>
<dbReference type="InterPro" id="IPR006439">
    <property type="entry name" value="HAD-SF_hydro_IA"/>
</dbReference>
<dbReference type="GO" id="GO:0016787">
    <property type="term" value="F:hydrolase activity"/>
    <property type="evidence" value="ECO:0007669"/>
    <property type="project" value="UniProtKB-KW"/>
</dbReference>
<dbReference type="SFLD" id="SFLDS00003">
    <property type="entry name" value="Haloacid_Dehalogenase"/>
    <property type="match status" value="1"/>
</dbReference>
<dbReference type="AlphaFoldDB" id="A0A0G1CD22"/>
<evidence type="ECO:0000313" key="1">
    <source>
        <dbReference type="EMBL" id="KKS83294.1"/>
    </source>
</evidence>
<dbReference type="SFLD" id="SFLDG01135">
    <property type="entry name" value="C1.5.6:_HAD__Beta-PGM__Phospha"/>
    <property type="match status" value="1"/>
</dbReference>
<dbReference type="PANTHER" id="PTHR18901:SF38">
    <property type="entry name" value="PSEUDOURIDINE-5'-PHOSPHATASE"/>
    <property type="match status" value="1"/>
</dbReference>
<sequence>MISAVIFDLDGLLVDSTPLQLKASHKFLENYGKLHFTSHAGREGMRMIDIIEEYKDIYDLPGSVEDLYHQRQQIFFEMAHNELQLFPGALPLLAELNLRGLKLALATSGDRDYLQLIFAKFPELKNYFIVVISSEDVLQGKPSPEVFTKTAQKLGLPANECVVLEDSANGILAAKAAGMQVICVPNQNYPDADYSGADKIFSTLKEVASILQ</sequence>
<dbReference type="InterPro" id="IPR036412">
    <property type="entry name" value="HAD-like_sf"/>
</dbReference>
<organism evidence="1 2">
    <name type="scientific">Candidatus Gottesmanbacteria bacterium GW2011_GWA1_43_11</name>
    <dbReference type="NCBI Taxonomy" id="1618436"/>
    <lineage>
        <taxon>Bacteria</taxon>
        <taxon>Candidatus Gottesmaniibacteriota</taxon>
    </lineage>
</organism>
<accession>A0A0G1CD22</accession>
<dbReference type="Gene3D" id="3.40.50.1000">
    <property type="entry name" value="HAD superfamily/HAD-like"/>
    <property type="match status" value="1"/>
</dbReference>
<reference evidence="1 2" key="1">
    <citation type="journal article" date="2015" name="Nature">
        <title>rRNA introns, odd ribosomes, and small enigmatic genomes across a large radiation of phyla.</title>
        <authorList>
            <person name="Brown C.T."/>
            <person name="Hug L.A."/>
            <person name="Thomas B.C."/>
            <person name="Sharon I."/>
            <person name="Castelle C.J."/>
            <person name="Singh A."/>
            <person name="Wilkins M.J."/>
            <person name="Williams K.H."/>
            <person name="Banfield J.F."/>
        </authorList>
    </citation>
    <scope>NUCLEOTIDE SEQUENCE [LARGE SCALE GENOMIC DNA]</scope>
</reference>
<comment type="caution">
    <text evidence="1">The sequence shown here is derived from an EMBL/GenBank/DDBJ whole genome shotgun (WGS) entry which is preliminary data.</text>
</comment>
<dbReference type="Pfam" id="PF13419">
    <property type="entry name" value="HAD_2"/>
    <property type="match status" value="1"/>
</dbReference>
<dbReference type="EMBL" id="LCFB01000044">
    <property type="protein sequence ID" value="KKS83294.1"/>
    <property type="molecule type" value="Genomic_DNA"/>
</dbReference>
<dbReference type="SUPFAM" id="SSF56784">
    <property type="entry name" value="HAD-like"/>
    <property type="match status" value="1"/>
</dbReference>
<keyword evidence="1" id="KW-0378">Hydrolase</keyword>
<dbReference type="InterPro" id="IPR023198">
    <property type="entry name" value="PGP-like_dom2"/>
</dbReference>
<dbReference type="InterPro" id="IPR041492">
    <property type="entry name" value="HAD_2"/>
</dbReference>
<proteinExistence type="predicted"/>
<name>A0A0G1CD22_9BACT</name>
<dbReference type="Proteomes" id="UP000034543">
    <property type="component" value="Unassembled WGS sequence"/>
</dbReference>
<dbReference type="NCBIfam" id="TIGR01549">
    <property type="entry name" value="HAD-SF-IA-v1"/>
    <property type="match status" value="1"/>
</dbReference>
<dbReference type="STRING" id="1618436.UV59_C0044G0017"/>
<dbReference type="SFLD" id="SFLDG01129">
    <property type="entry name" value="C1.5:_HAD__Beta-PGM__Phosphata"/>
    <property type="match status" value="1"/>
</dbReference>
<dbReference type="Gene3D" id="1.10.150.240">
    <property type="entry name" value="Putative phosphatase, domain 2"/>
    <property type="match status" value="1"/>
</dbReference>
<dbReference type="InterPro" id="IPR023214">
    <property type="entry name" value="HAD_sf"/>
</dbReference>